<dbReference type="EMBL" id="CACRSY010000008">
    <property type="protein sequence ID" value="VYS95597.1"/>
    <property type="molecule type" value="Genomic_DNA"/>
</dbReference>
<proteinExistence type="predicted"/>
<keyword evidence="1" id="KW-0812">Transmembrane</keyword>
<sequence length="95" mass="10405">MRDFIDFVKDIVTILVGGIIENRAEIKVSEKRREFFKHKGNKISALFFYGSVIAAVVLAIFGIIELVKGKAVGVILLIGGIVLGLFLIVEWGAAE</sequence>
<name>A0A6N2SPX1_BLAHA</name>
<protein>
    <submittedName>
        <fullName evidence="2">Uncharacterized protein</fullName>
    </submittedName>
</protein>
<reference evidence="2" key="1">
    <citation type="submission" date="2019-11" db="EMBL/GenBank/DDBJ databases">
        <authorList>
            <person name="Feng L."/>
        </authorList>
    </citation>
    <scope>NUCLEOTIDE SEQUENCE</scope>
    <source>
        <strain evidence="2">BhanseniiLFYP23</strain>
    </source>
</reference>
<dbReference type="RefSeq" id="WP_009246462.1">
    <property type="nucleotide sequence ID" value="NZ_CACRSY010000008.1"/>
</dbReference>
<keyword evidence="1" id="KW-1133">Transmembrane helix</keyword>
<dbReference type="AlphaFoldDB" id="A0A6N2SPX1"/>
<evidence type="ECO:0000313" key="2">
    <source>
        <dbReference type="EMBL" id="VYS95597.1"/>
    </source>
</evidence>
<feature type="transmembrane region" description="Helical" evidence="1">
    <location>
        <begin position="70"/>
        <end position="89"/>
    </location>
</feature>
<organism evidence="2">
    <name type="scientific">Blautia hansenii</name>
    <name type="common">Ruminococcus hansenii</name>
    <dbReference type="NCBI Taxonomy" id="1322"/>
    <lineage>
        <taxon>Bacteria</taxon>
        <taxon>Bacillati</taxon>
        <taxon>Bacillota</taxon>
        <taxon>Clostridia</taxon>
        <taxon>Lachnospirales</taxon>
        <taxon>Lachnospiraceae</taxon>
        <taxon>Blautia</taxon>
    </lineage>
</organism>
<gene>
    <name evidence="2" type="ORF">BHLFYP23_02235</name>
</gene>
<evidence type="ECO:0000256" key="1">
    <source>
        <dbReference type="SAM" id="Phobius"/>
    </source>
</evidence>
<keyword evidence="1" id="KW-0472">Membrane</keyword>
<feature type="transmembrane region" description="Helical" evidence="1">
    <location>
        <begin position="43"/>
        <end position="64"/>
    </location>
</feature>
<accession>A0A6N2SPX1</accession>